<organism evidence="5 6">
    <name type="scientific">Nonomuraea antimicrobica</name>
    <dbReference type="NCBI Taxonomy" id="561173"/>
    <lineage>
        <taxon>Bacteria</taxon>
        <taxon>Bacillati</taxon>
        <taxon>Actinomycetota</taxon>
        <taxon>Actinomycetes</taxon>
        <taxon>Streptosporangiales</taxon>
        <taxon>Streptosporangiaceae</taxon>
        <taxon>Nonomuraea</taxon>
    </lineage>
</organism>
<dbReference type="InterPro" id="IPR036086">
    <property type="entry name" value="ParB/Sulfiredoxin_sf"/>
</dbReference>
<protein>
    <recommendedName>
        <fullName evidence="4">ParB-like N-terminal domain-containing protein</fullName>
    </recommendedName>
</protein>
<gene>
    <name evidence="5" type="ORF">GCM10022224_104050</name>
</gene>
<name>A0ABP7EU94_9ACTN</name>
<feature type="compositionally biased region" description="Polar residues" evidence="3">
    <location>
        <begin position="1"/>
        <end position="15"/>
    </location>
</feature>
<dbReference type="PANTHER" id="PTHR33375">
    <property type="entry name" value="CHROMOSOME-PARTITIONING PROTEIN PARB-RELATED"/>
    <property type="match status" value="1"/>
</dbReference>
<comment type="caution">
    <text evidence="5">The sequence shown here is derived from an EMBL/GenBank/DDBJ whole genome shotgun (WGS) entry which is preliminary data.</text>
</comment>
<feature type="region of interest" description="Disordered" evidence="3">
    <location>
        <begin position="345"/>
        <end position="366"/>
    </location>
</feature>
<dbReference type="InterPro" id="IPR003115">
    <property type="entry name" value="ParB_N"/>
</dbReference>
<evidence type="ECO:0000259" key="4">
    <source>
        <dbReference type="SMART" id="SM00470"/>
    </source>
</evidence>
<dbReference type="Gene3D" id="1.10.10.2830">
    <property type="match status" value="1"/>
</dbReference>
<dbReference type="SMART" id="SM00470">
    <property type="entry name" value="ParB"/>
    <property type="match status" value="1"/>
</dbReference>
<dbReference type="RefSeq" id="WP_344897802.1">
    <property type="nucleotide sequence ID" value="NZ_BAAAZP010000283.1"/>
</dbReference>
<evidence type="ECO:0000313" key="5">
    <source>
        <dbReference type="EMBL" id="GAA3722019.1"/>
    </source>
</evidence>
<keyword evidence="6" id="KW-1185">Reference proteome</keyword>
<dbReference type="InterPro" id="IPR004437">
    <property type="entry name" value="ParB/RepB/Spo0J"/>
</dbReference>
<dbReference type="SUPFAM" id="SSF110849">
    <property type="entry name" value="ParB/Sulfiredoxin"/>
    <property type="match status" value="1"/>
</dbReference>
<dbReference type="SUPFAM" id="SSF109709">
    <property type="entry name" value="KorB DNA-binding domain-like"/>
    <property type="match status" value="1"/>
</dbReference>
<proteinExistence type="inferred from homology"/>
<dbReference type="NCBIfam" id="TIGR00180">
    <property type="entry name" value="parB_part"/>
    <property type="match status" value="1"/>
</dbReference>
<feature type="compositionally biased region" description="Polar residues" evidence="3">
    <location>
        <begin position="357"/>
        <end position="366"/>
    </location>
</feature>
<comment type="similarity">
    <text evidence="1">Belongs to the ParB family.</text>
</comment>
<dbReference type="InterPro" id="IPR050336">
    <property type="entry name" value="Chromosome_partition/occlusion"/>
</dbReference>
<dbReference type="Gene3D" id="3.90.1530.30">
    <property type="match status" value="1"/>
</dbReference>
<keyword evidence="2" id="KW-0159">Chromosome partition</keyword>
<evidence type="ECO:0000256" key="1">
    <source>
        <dbReference type="ARBA" id="ARBA00006295"/>
    </source>
</evidence>
<dbReference type="EMBL" id="BAAAZP010000283">
    <property type="protein sequence ID" value="GAA3722019.1"/>
    <property type="molecule type" value="Genomic_DNA"/>
</dbReference>
<evidence type="ECO:0000313" key="6">
    <source>
        <dbReference type="Proteomes" id="UP001500902"/>
    </source>
</evidence>
<feature type="domain" description="ParB-like N-terminal" evidence="4">
    <location>
        <begin position="28"/>
        <end position="121"/>
    </location>
</feature>
<feature type="region of interest" description="Disordered" evidence="3">
    <location>
        <begin position="1"/>
        <end position="24"/>
    </location>
</feature>
<dbReference type="InterPro" id="IPR041468">
    <property type="entry name" value="HTH_ParB/Spo0J"/>
</dbReference>
<dbReference type="Pfam" id="PF17762">
    <property type="entry name" value="HTH_ParB"/>
    <property type="match status" value="1"/>
</dbReference>
<dbReference type="PANTHER" id="PTHR33375:SF1">
    <property type="entry name" value="CHROMOSOME-PARTITIONING PROTEIN PARB-RELATED"/>
    <property type="match status" value="1"/>
</dbReference>
<dbReference type="Proteomes" id="UP001500902">
    <property type="component" value="Unassembled WGS sequence"/>
</dbReference>
<evidence type="ECO:0000256" key="2">
    <source>
        <dbReference type="ARBA" id="ARBA00022829"/>
    </source>
</evidence>
<sequence length="366" mass="39377">MTTAPTTESQETAPQQEKAKGAGKIVARTIPVSAIFPDPEQPREHFDEDKLNELAASMRKLGQLESIAVRPGPANTYLLIAGERRWRAAQIAGITKLRANVHLGVADGDPMTLAKQVAENVARADMTPMEEAKAFQRLVDAGYSIEEVAEMCGKSPAYVGWRIDLLQLAPAVQEAMAKGHLPVNLAWYVAKLAHDNQVRFLSRWVRGDFPAARDAEAFAQACAAEEKRQGEQGAMFVLADADEAAQALADDGQEPLFADLSNDEQERITVERKKLLGKIDRMSEIGTVLSEIATMEPGELALLLAGAPGGLAAQRQRITHLQSLAVKANKSLRDAQMAAAVRAGGTQATPEAAMEATQDSAVINHA</sequence>
<reference evidence="6" key="1">
    <citation type="journal article" date="2019" name="Int. J. Syst. Evol. Microbiol.">
        <title>The Global Catalogue of Microorganisms (GCM) 10K type strain sequencing project: providing services to taxonomists for standard genome sequencing and annotation.</title>
        <authorList>
            <consortium name="The Broad Institute Genomics Platform"/>
            <consortium name="The Broad Institute Genome Sequencing Center for Infectious Disease"/>
            <person name="Wu L."/>
            <person name="Ma J."/>
        </authorList>
    </citation>
    <scope>NUCLEOTIDE SEQUENCE [LARGE SCALE GENOMIC DNA]</scope>
    <source>
        <strain evidence="6">JCM 16904</strain>
    </source>
</reference>
<dbReference type="Pfam" id="PF02195">
    <property type="entry name" value="ParB_N"/>
    <property type="match status" value="1"/>
</dbReference>
<evidence type="ECO:0000256" key="3">
    <source>
        <dbReference type="SAM" id="MobiDB-lite"/>
    </source>
</evidence>
<accession>A0ABP7EU94</accession>